<proteinExistence type="predicted"/>
<protein>
    <submittedName>
        <fullName evidence="2">Uncharacterized protein</fullName>
    </submittedName>
</protein>
<sequence>MRTMLVLTCALGAAACDSSTTSAPPADTENAAANVANAAATEKKRPAYCFFKDAETEGWRASRDGQGNVVVEGRAYRSDPRYKAELAPADISGTTATISPTISQNGGYAAPENWWDVSATIPDSRAVTTVKVQCGSKLLAELGLQPAR</sequence>
<evidence type="ECO:0000313" key="3">
    <source>
        <dbReference type="Proteomes" id="UP000515971"/>
    </source>
</evidence>
<feature type="signal peptide" evidence="1">
    <location>
        <begin position="1"/>
        <end position="15"/>
    </location>
</feature>
<dbReference type="EMBL" id="CP060718">
    <property type="protein sequence ID" value="QNN67420.1"/>
    <property type="molecule type" value="Genomic_DNA"/>
</dbReference>
<organism evidence="2 3">
    <name type="scientific">Sphingomonas lutea</name>
    <dbReference type="NCBI Taxonomy" id="1045317"/>
    <lineage>
        <taxon>Bacteria</taxon>
        <taxon>Pseudomonadati</taxon>
        <taxon>Pseudomonadota</taxon>
        <taxon>Alphaproteobacteria</taxon>
        <taxon>Sphingomonadales</taxon>
        <taxon>Sphingomonadaceae</taxon>
        <taxon>Sphingomonas</taxon>
    </lineage>
</organism>
<name>A0A7G9SHU5_9SPHN</name>
<evidence type="ECO:0000256" key="1">
    <source>
        <dbReference type="SAM" id="SignalP"/>
    </source>
</evidence>
<accession>A0A7G9SHU5</accession>
<evidence type="ECO:0000313" key="2">
    <source>
        <dbReference type="EMBL" id="QNN67420.1"/>
    </source>
</evidence>
<keyword evidence="3" id="KW-1185">Reference proteome</keyword>
<dbReference type="KEGG" id="slut:H9L13_00105"/>
<feature type="chain" id="PRO_5028982114" evidence="1">
    <location>
        <begin position="16"/>
        <end position="148"/>
    </location>
</feature>
<dbReference type="AlphaFoldDB" id="A0A7G9SHU5"/>
<dbReference type="Proteomes" id="UP000515971">
    <property type="component" value="Chromosome"/>
</dbReference>
<keyword evidence="1" id="KW-0732">Signal</keyword>
<dbReference type="PROSITE" id="PS51257">
    <property type="entry name" value="PROKAR_LIPOPROTEIN"/>
    <property type="match status" value="1"/>
</dbReference>
<gene>
    <name evidence="2" type="ORF">H9L13_00105</name>
</gene>
<dbReference type="RefSeq" id="WP_187538009.1">
    <property type="nucleotide sequence ID" value="NZ_BAABJT010000001.1"/>
</dbReference>
<reference evidence="2 3" key="1">
    <citation type="submission" date="2020-08" db="EMBL/GenBank/DDBJ databases">
        <title>Genome sequence of Sphingomonas lutea KCTC 23642T.</title>
        <authorList>
            <person name="Hyun D.-W."/>
            <person name="Bae J.-W."/>
        </authorList>
    </citation>
    <scope>NUCLEOTIDE SEQUENCE [LARGE SCALE GENOMIC DNA]</scope>
    <source>
        <strain evidence="2 3">KCTC 23642</strain>
    </source>
</reference>